<sequence length="490" mass="56243">MIVVRTTESSFGIVLENLSKSFVDVEKVFVVVDLDLQGAPNRLELTVEAIGQMLFRRGILNYCVLSATTASLTESSTVSLSKYDVLLKRLILYNLNDIPFKVLFPPVLHSLHGHHLRTLFSDNFPYAYKLGHSWEGNDVYLLSLAKDRFRCRVDRAVMNINRANALSQMETVQTELESGRFDLHIPRAHYTRKNTGVRQMPAHEWESLVLVVPKSDQLNLGNIMLQPFSVEVWKMVCVYLLTRQCFKLVSFLKRKYIRLRPVRFLYQWHPSLGNVLTVGVELITFLLIEGYLAKITEFLLYCRFKRDPQTLKEFFRSDIRVVIPEYMDPLVTSFEPYVATQLQAKMVRPQEFAKLPASCCARIHTLQRAEYIIRTQKYWDKEVGRRQLYILPRSLSTISMSYLLGTKLFLPELLRTVHPTHVRKWSDGAVHPNAAGVCVAFGAELCVEGLAYSGGLVSAVFVVDLWLVFEFNGVWVGIFVPKSKPIRSPQ</sequence>
<reference evidence="2" key="2">
    <citation type="submission" date="2020-05" db="UniProtKB">
        <authorList>
            <consortium name="EnsemblMetazoa"/>
        </authorList>
    </citation>
    <scope>IDENTIFICATION</scope>
</reference>
<dbReference type="EMBL" id="KL641983">
    <property type="protein sequence ID" value="KFB54032.1"/>
    <property type="molecule type" value="Genomic_DNA"/>
</dbReference>
<protein>
    <submittedName>
        <fullName evidence="1">AGAP006407-PA-like protein</fullName>
    </submittedName>
</protein>
<reference evidence="1 3" key="1">
    <citation type="journal article" date="2014" name="BMC Genomics">
        <title>Genome sequence of Anopheles sinensis provides insight into genetics basis of mosquito competence for malaria parasites.</title>
        <authorList>
            <person name="Zhou D."/>
            <person name="Zhang D."/>
            <person name="Ding G."/>
            <person name="Shi L."/>
            <person name="Hou Q."/>
            <person name="Ye Y."/>
            <person name="Xu Y."/>
            <person name="Zhou H."/>
            <person name="Xiong C."/>
            <person name="Li S."/>
            <person name="Yu J."/>
            <person name="Hong S."/>
            <person name="Yu X."/>
            <person name="Zou P."/>
            <person name="Chen C."/>
            <person name="Chang X."/>
            <person name="Wang W."/>
            <person name="Lv Y."/>
            <person name="Sun Y."/>
            <person name="Ma L."/>
            <person name="Shen B."/>
            <person name="Zhu C."/>
        </authorList>
    </citation>
    <scope>NUCLEOTIDE SEQUENCE [LARGE SCALE GENOMIC DNA]</scope>
</reference>
<name>A0A084WUY8_ANOSI</name>
<gene>
    <name evidence="1" type="ORF">ZHAS_00000924</name>
</gene>
<accession>A0A084WUY8</accession>
<dbReference type="STRING" id="74873.A0A084WUY8"/>
<organism evidence="1">
    <name type="scientific">Anopheles sinensis</name>
    <name type="common">Mosquito</name>
    <dbReference type="NCBI Taxonomy" id="74873"/>
    <lineage>
        <taxon>Eukaryota</taxon>
        <taxon>Metazoa</taxon>
        <taxon>Ecdysozoa</taxon>
        <taxon>Arthropoda</taxon>
        <taxon>Hexapoda</taxon>
        <taxon>Insecta</taxon>
        <taxon>Pterygota</taxon>
        <taxon>Neoptera</taxon>
        <taxon>Endopterygota</taxon>
        <taxon>Diptera</taxon>
        <taxon>Nematocera</taxon>
        <taxon>Culicoidea</taxon>
        <taxon>Culicidae</taxon>
        <taxon>Anophelinae</taxon>
        <taxon>Anopheles</taxon>
    </lineage>
</organism>
<keyword evidence="3" id="KW-1185">Reference proteome</keyword>
<dbReference type="Proteomes" id="UP000030765">
    <property type="component" value="Unassembled WGS sequence"/>
</dbReference>
<dbReference type="EMBL" id="ATLV01004321">
    <property type="status" value="NOT_ANNOTATED_CDS"/>
    <property type="molecule type" value="Genomic_DNA"/>
</dbReference>
<dbReference type="AlphaFoldDB" id="A0A084WUY8"/>
<evidence type="ECO:0000313" key="2">
    <source>
        <dbReference type="EnsemblMetazoa" id="ASIC000924-PA"/>
    </source>
</evidence>
<evidence type="ECO:0000313" key="1">
    <source>
        <dbReference type="EMBL" id="KFB54032.1"/>
    </source>
</evidence>
<dbReference type="VEuPathDB" id="VectorBase:ASIC000924"/>
<dbReference type="VEuPathDB" id="VectorBase:ASIS004279"/>
<dbReference type="EnsemblMetazoa" id="ASIC000924-RA">
    <property type="protein sequence ID" value="ASIC000924-PA"/>
    <property type="gene ID" value="ASIC000924"/>
</dbReference>
<proteinExistence type="predicted"/>
<evidence type="ECO:0000313" key="3">
    <source>
        <dbReference type="Proteomes" id="UP000030765"/>
    </source>
</evidence>